<keyword evidence="10" id="KW-0539">Nucleus</keyword>
<accession>A0A4Y2DAW2</accession>
<dbReference type="InterPro" id="IPR038765">
    <property type="entry name" value="Papain-like_cys_pep_sf"/>
</dbReference>
<evidence type="ECO:0000256" key="11">
    <source>
        <dbReference type="PROSITE-ProRule" id="PRU01393"/>
    </source>
</evidence>
<comment type="caution">
    <text evidence="13">The sequence shown here is derived from an EMBL/GenBank/DDBJ whole genome shotgun (WGS) entry which is preliminary data.</text>
</comment>
<dbReference type="OrthoDB" id="1924260at2759"/>
<dbReference type="EC" id="3.4.19.12" evidence="4"/>
<evidence type="ECO:0000256" key="3">
    <source>
        <dbReference type="ARBA" id="ARBA00007182"/>
    </source>
</evidence>
<feature type="domain" description="UCH catalytic" evidence="12">
    <location>
        <begin position="1"/>
        <end position="221"/>
    </location>
</feature>
<dbReference type="GO" id="GO:0016579">
    <property type="term" value="P:protein deubiquitination"/>
    <property type="evidence" value="ECO:0007669"/>
    <property type="project" value="TreeGrafter"/>
</dbReference>
<dbReference type="Proteomes" id="UP000499080">
    <property type="component" value="Unassembled WGS sequence"/>
</dbReference>
<keyword evidence="5" id="KW-0645">Protease</keyword>
<evidence type="ECO:0000259" key="12">
    <source>
        <dbReference type="PROSITE" id="PS52048"/>
    </source>
</evidence>
<evidence type="ECO:0000256" key="9">
    <source>
        <dbReference type="ARBA" id="ARBA00022853"/>
    </source>
</evidence>
<gene>
    <name evidence="13" type="primary">BAP1_1</name>
    <name evidence="13" type="ORF">AVEN_152358_1</name>
</gene>
<dbReference type="GO" id="GO:0005634">
    <property type="term" value="C:nucleus"/>
    <property type="evidence" value="ECO:0007669"/>
    <property type="project" value="UniProtKB-SubCell"/>
</dbReference>
<dbReference type="InterPro" id="IPR001578">
    <property type="entry name" value="Peptidase_C12_UCH"/>
</dbReference>
<evidence type="ECO:0000256" key="5">
    <source>
        <dbReference type="ARBA" id="ARBA00022670"/>
    </source>
</evidence>
<keyword evidence="14" id="KW-1185">Reference proteome</keyword>
<dbReference type="EMBL" id="BGPR01000336">
    <property type="protein sequence ID" value="GBM13923.1"/>
    <property type="molecule type" value="Genomic_DNA"/>
</dbReference>
<comment type="similarity">
    <text evidence="3">Belongs to the peptidase C12 family. BAP1 subfamily.</text>
</comment>
<comment type="catalytic activity">
    <reaction evidence="1">
        <text>Thiol-dependent hydrolysis of ester, thioester, amide, peptide and isopeptide bonds formed by the C-terminal Gly of ubiquitin (a 76-residue protein attached to proteins as an intracellular targeting signal).</text>
        <dbReference type="EC" id="3.4.19.12"/>
    </reaction>
</comment>
<proteinExistence type="inferred from homology"/>
<evidence type="ECO:0000256" key="4">
    <source>
        <dbReference type="ARBA" id="ARBA00012759"/>
    </source>
</evidence>
<dbReference type="GO" id="GO:0006325">
    <property type="term" value="P:chromatin organization"/>
    <property type="evidence" value="ECO:0007669"/>
    <property type="project" value="UniProtKB-KW"/>
</dbReference>
<evidence type="ECO:0000256" key="10">
    <source>
        <dbReference type="ARBA" id="ARBA00023242"/>
    </source>
</evidence>
<protein>
    <recommendedName>
        <fullName evidence="4">ubiquitinyl hydrolase 1</fullName>
        <ecNumber evidence="4">3.4.19.12</ecNumber>
    </recommendedName>
</protein>
<reference evidence="13 14" key="1">
    <citation type="journal article" date="2019" name="Sci. Rep.">
        <title>Orb-weaving spider Araneus ventricosus genome elucidates the spidroin gene catalogue.</title>
        <authorList>
            <person name="Kono N."/>
            <person name="Nakamura H."/>
            <person name="Ohtoshi R."/>
            <person name="Moran D.A.P."/>
            <person name="Shinohara A."/>
            <person name="Yoshida Y."/>
            <person name="Fujiwara M."/>
            <person name="Mori M."/>
            <person name="Tomita M."/>
            <person name="Arakawa K."/>
        </authorList>
    </citation>
    <scope>NUCLEOTIDE SEQUENCE [LARGE SCALE GENOMIC DNA]</scope>
</reference>
<dbReference type="Pfam" id="PF01088">
    <property type="entry name" value="Peptidase_C12"/>
    <property type="match status" value="1"/>
</dbReference>
<comment type="caution">
    <text evidence="11">Lacks conserved residue(s) required for the propagation of feature annotation.</text>
</comment>
<dbReference type="AlphaFoldDB" id="A0A4Y2DAW2"/>
<evidence type="ECO:0000256" key="8">
    <source>
        <dbReference type="ARBA" id="ARBA00022807"/>
    </source>
</evidence>
<dbReference type="PANTHER" id="PTHR10589">
    <property type="entry name" value="UBIQUITIN CARBOXYL-TERMINAL HYDROLASE"/>
    <property type="match status" value="1"/>
</dbReference>
<keyword evidence="7 13" id="KW-0378">Hydrolase</keyword>
<comment type="subcellular location">
    <subcellularLocation>
        <location evidence="2">Nucleus</location>
    </subcellularLocation>
</comment>
<evidence type="ECO:0000256" key="1">
    <source>
        <dbReference type="ARBA" id="ARBA00000707"/>
    </source>
</evidence>
<evidence type="ECO:0000256" key="2">
    <source>
        <dbReference type="ARBA" id="ARBA00004123"/>
    </source>
</evidence>
<organism evidence="13 14">
    <name type="scientific">Araneus ventricosus</name>
    <name type="common">Orbweaver spider</name>
    <name type="synonym">Epeira ventricosa</name>
    <dbReference type="NCBI Taxonomy" id="182803"/>
    <lineage>
        <taxon>Eukaryota</taxon>
        <taxon>Metazoa</taxon>
        <taxon>Ecdysozoa</taxon>
        <taxon>Arthropoda</taxon>
        <taxon>Chelicerata</taxon>
        <taxon>Arachnida</taxon>
        <taxon>Araneae</taxon>
        <taxon>Araneomorphae</taxon>
        <taxon>Entelegynae</taxon>
        <taxon>Araneoidea</taxon>
        <taxon>Araneidae</taxon>
        <taxon>Araneus</taxon>
    </lineage>
</organism>
<dbReference type="InterPro" id="IPR036959">
    <property type="entry name" value="Peptidase_C12_UCH_sf"/>
</dbReference>
<dbReference type="Gene3D" id="3.40.532.10">
    <property type="entry name" value="Peptidase C12, ubiquitin carboxyl-terminal hydrolase"/>
    <property type="match status" value="1"/>
</dbReference>
<evidence type="ECO:0000313" key="13">
    <source>
        <dbReference type="EMBL" id="GBM13923.1"/>
    </source>
</evidence>
<keyword evidence="8" id="KW-0788">Thiol protease</keyword>
<keyword evidence="6" id="KW-0833">Ubl conjugation pathway</keyword>
<name>A0A4Y2DAW2_ARAVE</name>
<dbReference type="GO" id="GO:0006511">
    <property type="term" value="P:ubiquitin-dependent protein catabolic process"/>
    <property type="evidence" value="ECO:0007669"/>
    <property type="project" value="InterPro"/>
</dbReference>
<dbReference type="PROSITE" id="PS52048">
    <property type="entry name" value="UCH_DOMAIN"/>
    <property type="match status" value="1"/>
</dbReference>
<dbReference type="SUPFAM" id="SSF54001">
    <property type="entry name" value="Cysteine proteinases"/>
    <property type="match status" value="1"/>
</dbReference>
<sequence length="289" mass="32697">MTHKDIVANINAEISGFENEKLDQQEHEKVTFKEAEKAVELPQSFLESIENIGTESFGAIATLEKTVQLLKDSMVPNSCATHALLSVLLNCPKIYLGPTLARLKEHTANMSPENKGYAIGNTPELARAHNSHAKPEPRNLHEKSHGISTGRTVEAFHFVSYVPIGGRLFELDGLKPYPIDHGPCGDDWTEKFRHVMTERLGLATGGEPYHDVRFNLMAVVPDRRIAYEQKLRTLKTNRQIVLEALQQELLWLEYPQKETDQYTHNVSSTSADEEQKLSTPFRINFEMFT</sequence>
<keyword evidence="9" id="KW-0156">Chromatin regulator</keyword>
<evidence type="ECO:0000256" key="7">
    <source>
        <dbReference type="ARBA" id="ARBA00022801"/>
    </source>
</evidence>
<evidence type="ECO:0000256" key="6">
    <source>
        <dbReference type="ARBA" id="ARBA00022786"/>
    </source>
</evidence>
<dbReference type="GO" id="GO:0004843">
    <property type="term" value="F:cysteine-type deubiquitinase activity"/>
    <property type="evidence" value="ECO:0007669"/>
    <property type="project" value="UniProtKB-EC"/>
</dbReference>
<evidence type="ECO:0000313" key="14">
    <source>
        <dbReference type="Proteomes" id="UP000499080"/>
    </source>
</evidence>
<dbReference type="GO" id="GO:0005737">
    <property type="term" value="C:cytoplasm"/>
    <property type="evidence" value="ECO:0007669"/>
    <property type="project" value="TreeGrafter"/>
</dbReference>
<dbReference type="PANTHER" id="PTHR10589:SF28">
    <property type="entry name" value="UBIQUITIN CARBOXYL-TERMINAL HYDROLASE BAP1"/>
    <property type="match status" value="1"/>
</dbReference>